<proteinExistence type="predicted"/>
<reference evidence="2 3" key="1">
    <citation type="submission" date="2016-03" db="EMBL/GenBank/DDBJ databases">
        <authorList>
            <person name="Ploux O."/>
        </authorList>
    </citation>
    <scope>NUCLEOTIDE SEQUENCE [LARGE SCALE GENOMIC DNA]</scope>
    <source>
        <strain evidence="2 3">UAMH 11012</strain>
    </source>
</reference>
<evidence type="ECO:0000256" key="1">
    <source>
        <dbReference type="SAM" id="MobiDB-lite"/>
    </source>
</evidence>
<dbReference type="EMBL" id="FJOG01000065">
    <property type="protein sequence ID" value="CZR69120.1"/>
    <property type="molecule type" value="Genomic_DNA"/>
</dbReference>
<protein>
    <submittedName>
        <fullName evidence="2">Uncharacterized protein</fullName>
    </submittedName>
</protein>
<dbReference type="Proteomes" id="UP000184330">
    <property type="component" value="Unassembled WGS sequence"/>
</dbReference>
<organism evidence="2 3">
    <name type="scientific">Phialocephala subalpina</name>
    <dbReference type="NCBI Taxonomy" id="576137"/>
    <lineage>
        <taxon>Eukaryota</taxon>
        <taxon>Fungi</taxon>
        <taxon>Dikarya</taxon>
        <taxon>Ascomycota</taxon>
        <taxon>Pezizomycotina</taxon>
        <taxon>Leotiomycetes</taxon>
        <taxon>Helotiales</taxon>
        <taxon>Mollisiaceae</taxon>
        <taxon>Phialocephala</taxon>
        <taxon>Phialocephala fortinii species complex</taxon>
    </lineage>
</organism>
<sequence length="87" mass="9836">MPSLPGTPPQKQERFNPNVTNQSAMTCDLTSEDLAVAITLQREKIRIADGLLVERRCQRADEDALVLAQREALKIARKVQRDASREY</sequence>
<accession>A0A1L7XVU8</accession>
<feature type="region of interest" description="Disordered" evidence="1">
    <location>
        <begin position="1"/>
        <end position="21"/>
    </location>
</feature>
<name>A0A1L7XVU8_9HELO</name>
<dbReference type="AlphaFoldDB" id="A0A1L7XVU8"/>
<keyword evidence="3" id="KW-1185">Reference proteome</keyword>
<evidence type="ECO:0000313" key="3">
    <source>
        <dbReference type="Proteomes" id="UP000184330"/>
    </source>
</evidence>
<evidence type="ECO:0000313" key="2">
    <source>
        <dbReference type="EMBL" id="CZR69120.1"/>
    </source>
</evidence>
<gene>
    <name evidence="2" type="ORF">PAC_19020</name>
</gene>